<dbReference type="SUPFAM" id="SSF102705">
    <property type="entry name" value="NIF3 (NGG1p interacting factor 3)-like"/>
    <property type="match status" value="1"/>
</dbReference>
<protein>
    <recommendedName>
        <fullName evidence="2 4">GTP cyclohydrolase 1 type 2 homolog</fullName>
    </recommendedName>
</protein>
<reference evidence="6 8" key="1">
    <citation type="submission" date="2016-10" db="EMBL/GenBank/DDBJ databases">
        <authorList>
            <person name="de Groot N.N."/>
        </authorList>
    </citation>
    <scope>NUCLEOTIDE SEQUENCE [LARGE SCALE GENOMIC DNA]</scope>
    <source>
        <strain evidence="6 8">WG7</strain>
    </source>
</reference>
<dbReference type="GO" id="GO:0005737">
    <property type="term" value="C:cytoplasm"/>
    <property type="evidence" value="ECO:0007669"/>
    <property type="project" value="TreeGrafter"/>
</dbReference>
<evidence type="ECO:0000256" key="4">
    <source>
        <dbReference type="PIRNR" id="PIRNR037489"/>
    </source>
</evidence>
<dbReference type="GO" id="GO:0046872">
    <property type="term" value="F:metal ion binding"/>
    <property type="evidence" value="ECO:0007669"/>
    <property type="project" value="UniProtKB-UniRule"/>
</dbReference>
<dbReference type="Gene3D" id="3.30.70.120">
    <property type="match status" value="1"/>
</dbReference>
<feature type="binding site" evidence="5">
    <location>
        <position position="66"/>
    </location>
    <ligand>
        <name>a divalent metal cation</name>
        <dbReference type="ChEBI" id="CHEBI:60240"/>
        <label>1</label>
    </ligand>
</feature>
<feature type="binding site" evidence="5">
    <location>
        <position position="333"/>
    </location>
    <ligand>
        <name>a divalent metal cation</name>
        <dbReference type="ChEBI" id="CHEBI:60240"/>
        <label>1</label>
    </ligand>
</feature>
<dbReference type="InterPro" id="IPR015867">
    <property type="entry name" value="N-reg_PII/ATP_PRibTrfase_C"/>
</dbReference>
<dbReference type="NCBIfam" id="TIGR00486">
    <property type="entry name" value="YbgI_SA1388"/>
    <property type="match status" value="1"/>
</dbReference>
<keyword evidence="3 4" id="KW-0479">Metal-binding</keyword>
<organism evidence="6 8">
    <name type="scientific">Halanaerobium congolense</name>
    <dbReference type="NCBI Taxonomy" id="54121"/>
    <lineage>
        <taxon>Bacteria</taxon>
        <taxon>Bacillati</taxon>
        <taxon>Bacillota</taxon>
        <taxon>Clostridia</taxon>
        <taxon>Halanaerobiales</taxon>
        <taxon>Halanaerobiaceae</taxon>
        <taxon>Halanaerobium</taxon>
    </lineage>
</organism>
<dbReference type="AlphaFoldDB" id="A0A1G8NPZ9"/>
<accession>A0A1G8NPZ9</accession>
<dbReference type="Proteomes" id="UP000295758">
    <property type="component" value="Unassembled WGS sequence"/>
</dbReference>
<feature type="binding site" evidence="5">
    <location>
        <position position="104"/>
    </location>
    <ligand>
        <name>a divalent metal cation</name>
        <dbReference type="ChEBI" id="CHEBI:60240"/>
        <label>1</label>
    </ligand>
</feature>
<dbReference type="PIRSF" id="PIRSF037489">
    <property type="entry name" value="UCP037489_NIF3_YqfO"/>
    <property type="match status" value="1"/>
</dbReference>
<dbReference type="PANTHER" id="PTHR13799">
    <property type="entry name" value="NGG1 INTERACTING FACTOR 3"/>
    <property type="match status" value="1"/>
</dbReference>
<reference evidence="7 9" key="2">
    <citation type="submission" date="2019-03" db="EMBL/GenBank/DDBJ databases">
        <title>Deep subsurface shale carbon reservoir microbial communities from Ohio and West Virginia, USA.</title>
        <authorList>
            <person name="Wrighton K."/>
        </authorList>
    </citation>
    <scope>NUCLEOTIDE SEQUENCE [LARGE SCALE GENOMIC DNA]</scope>
    <source>
        <strain evidence="7 9">UTICA-S4D12</strain>
    </source>
</reference>
<dbReference type="InterPro" id="IPR017221">
    <property type="entry name" value="DUF34/NIF3_bac"/>
</dbReference>
<gene>
    <name evidence="7" type="ORF">BY453_11242</name>
    <name evidence="6" type="ORF">SAMN04515654_11632</name>
</gene>
<dbReference type="EMBL" id="FNEH01000016">
    <property type="protein sequence ID" value="SDI82349.1"/>
    <property type="molecule type" value="Genomic_DNA"/>
</dbReference>
<evidence type="ECO:0000256" key="3">
    <source>
        <dbReference type="ARBA" id="ARBA00022723"/>
    </source>
</evidence>
<dbReference type="Gene3D" id="3.40.1390.30">
    <property type="entry name" value="NIF3 (NGG1p interacting factor 3)-like"/>
    <property type="match status" value="2"/>
</dbReference>
<feature type="binding site" evidence="5">
    <location>
        <position position="329"/>
    </location>
    <ligand>
        <name>a divalent metal cation</name>
        <dbReference type="ChEBI" id="CHEBI:60240"/>
        <label>1</label>
    </ligand>
</feature>
<evidence type="ECO:0000313" key="8">
    <source>
        <dbReference type="Proteomes" id="UP000198945"/>
    </source>
</evidence>
<dbReference type="Pfam" id="PF01784">
    <property type="entry name" value="DUF34_NIF3"/>
    <property type="match status" value="1"/>
</dbReference>
<comment type="similarity">
    <text evidence="1 4">Belongs to the GTP cyclohydrolase I type 2/NIF3 family.</text>
</comment>
<evidence type="ECO:0000256" key="2">
    <source>
        <dbReference type="ARBA" id="ARBA00022112"/>
    </source>
</evidence>
<evidence type="ECO:0000313" key="7">
    <source>
        <dbReference type="EMBL" id="TDS31142.1"/>
    </source>
</evidence>
<evidence type="ECO:0000256" key="1">
    <source>
        <dbReference type="ARBA" id="ARBA00006964"/>
    </source>
</evidence>
<dbReference type="EMBL" id="SOAA01000012">
    <property type="protein sequence ID" value="TDS31142.1"/>
    <property type="molecule type" value="Genomic_DNA"/>
</dbReference>
<name>A0A1G8NPZ9_9FIRM</name>
<dbReference type="FunFam" id="3.40.1390.30:FF:000001">
    <property type="entry name" value="GTP cyclohydrolase 1 type 2"/>
    <property type="match status" value="1"/>
</dbReference>
<dbReference type="PANTHER" id="PTHR13799:SF14">
    <property type="entry name" value="GTP CYCLOHYDROLASE 1 TYPE 2 HOMOLOG"/>
    <property type="match status" value="1"/>
</dbReference>
<evidence type="ECO:0000313" key="9">
    <source>
        <dbReference type="Proteomes" id="UP000295758"/>
    </source>
</evidence>
<dbReference type="InterPro" id="IPR002678">
    <property type="entry name" value="DUF34/NIF3"/>
</dbReference>
<proteinExistence type="inferred from homology"/>
<dbReference type="InterPro" id="IPR036069">
    <property type="entry name" value="DUF34/NIF3_sf"/>
</dbReference>
<feature type="binding site" evidence="5">
    <location>
        <position position="65"/>
    </location>
    <ligand>
        <name>a divalent metal cation</name>
        <dbReference type="ChEBI" id="CHEBI:60240"/>
        <label>1</label>
    </ligand>
</feature>
<sequence>MVKAAEIIQLMGRIAPRELAEDWDNVGLQVGDINQEVKNVLIALDFNQAVLNEALEKNCQLIITHHPFIFNGIKSINTQNETGKLIFDLIKNDIILFSAHTNLDVAEGGLNDYLINKLDVENISLLKTTKSKNYHKLVTFIPENDLQKVRDAVYAKRAGEYKNYSHSGFYQEGTGNFKPLEKAEPHLGKKGVLNEVNEYRFEVIVADNKLDQVVKELLKSHPYEEPAWDLYELENLKTEKGIGRIADLKAEIELQPFLNEVKEVYDLDVIKVVKSKNKLKRIALCSGSGADFIKDAYYQGADLYLTGDVKYHEAQIAEELGINLVDFGHYGSEKFVRELLVERLKDEASTKLLKTINFYKSELKTRPWDYQ</sequence>
<dbReference type="RefSeq" id="WP_089717031.1">
    <property type="nucleotide sequence ID" value="NZ_FNEH01000016.1"/>
</dbReference>
<dbReference type="Proteomes" id="UP000198945">
    <property type="component" value="Unassembled WGS sequence"/>
</dbReference>
<evidence type="ECO:0000256" key="5">
    <source>
        <dbReference type="PIRSR" id="PIRSR602678-1"/>
    </source>
</evidence>
<evidence type="ECO:0000313" key="6">
    <source>
        <dbReference type="EMBL" id="SDI82349.1"/>
    </source>
</evidence>